<dbReference type="EC" id="3.2.1.21" evidence="3"/>
<evidence type="ECO:0000256" key="7">
    <source>
        <dbReference type="SAM" id="SignalP"/>
    </source>
</evidence>
<accession>A0ABT3CZP4</accession>
<dbReference type="PANTHER" id="PTHR30620:SF16">
    <property type="entry name" value="LYSOSOMAL BETA GLUCOSIDASE"/>
    <property type="match status" value="1"/>
</dbReference>
<evidence type="ECO:0000256" key="5">
    <source>
        <dbReference type="ARBA" id="ARBA00022801"/>
    </source>
</evidence>
<dbReference type="InterPro" id="IPR017853">
    <property type="entry name" value="GH"/>
</dbReference>
<dbReference type="InterPro" id="IPR051915">
    <property type="entry name" value="Cellulose_Degrad_GH3"/>
</dbReference>
<proteinExistence type="inferred from homology"/>
<dbReference type="SMART" id="SM01217">
    <property type="entry name" value="Fn3_like"/>
    <property type="match status" value="1"/>
</dbReference>
<dbReference type="Gene3D" id="2.60.40.10">
    <property type="entry name" value="Immunoglobulins"/>
    <property type="match status" value="1"/>
</dbReference>
<gene>
    <name evidence="9" type="ORF">N7U62_20760</name>
</gene>
<dbReference type="InterPro" id="IPR002772">
    <property type="entry name" value="Glyco_hydro_3_C"/>
</dbReference>
<dbReference type="InterPro" id="IPR013783">
    <property type="entry name" value="Ig-like_fold"/>
</dbReference>
<sequence length="759" mass="82760">MISKYTKNIAALLAISLFCLIGCETPSSPTSETASSSAKDERVVELLKKMSVEDKVGQMTQITLSMLMKDNQLNIEELKNAIINKKVGSILNVNGVPLSLEEWHDLLTTIQDIATKETELQIPILYGIDAIHGTTYTKGSTLFPHNIGMGATRNPALVKASAKITAAETRASGIRWNFDPALGIARQPLWARYEEMYGEATVLSSVLGFEAIRGYEEDGLDQISAVASCMKHYLGYSVPLSGKDRTPAYIPDTQLREIFLPPFEAATLAGSSTVMINSGEINGIPVHGSKYYLTDILRGELGFEGLAVSDWEDIIRLHSRHRIAATPKEAVKIAVNAGVDMSMVPVDYSFFDLLVELVNDGEVPMSRIDEAVYRIVKLKFDLGLFENAYPEEEAIALFGKDAYKEVALNAALESITLLKNDDKTLPLKEGGKVLLMGPAANSKGALHGSWSYTWQGSDENQFPESTITIKQALENRIGAANVISNSTNDFEDPSNTDIAFLKQNAAKARVIILAIGEKSYAESPGGIHDLNLNDNQIMLAKAAYSTGKPVVLLLAQGRPRVISKIVDGADAIVNLYRPASQGAEATMQILYGDVNPSGVLPFSYPRYSGDVVLYDRKHTEEVTEFIPDSYGGGGYNPQWKFGHGLSYTTFTFGEIQLDKKSYTKSDEIKVTVEVSNTGDRAGKVAVDLFVSDLYASVTPSYKKLKKFTKISLEAGESKNVSFTLTADDLSFINAASEKTVEAGEFSVSVGDKKSNFELK</sequence>
<dbReference type="Pfam" id="PF00933">
    <property type="entry name" value="Glyco_hydro_3"/>
    <property type="match status" value="1"/>
</dbReference>
<comment type="catalytic activity">
    <reaction evidence="1">
        <text>Hydrolysis of terminal, non-reducing beta-D-glucosyl residues with release of beta-D-glucose.</text>
        <dbReference type="EC" id="3.2.1.21"/>
    </reaction>
</comment>
<keyword evidence="10" id="KW-1185">Reference proteome</keyword>
<dbReference type="EMBL" id="JAOYOD010000001">
    <property type="protein sequence ID" value="MCV9389117.1"/>
    <property type="molecule type" value="Genomic_DNA"/>
</dbReference>
<evidence type="ECO:0000256" key="6">
    <source>
        <dbReference type="ARBA" id="ARBA00023295"/>
    </source>
</evidence>
<dbReference type="Pfam" id="PF14310">
    <property type="entry name" value="Fn3-like"/>
    <property type="match status" value="1"/>
</dbReference>
<dbReference type="Gene3D" id="3.40.50.1700">
    <property type="entry name" value="Glycoside hydrolase family 3 C-terminal domain"/>
    <property type="match status" value="1"/>
</dbReference>
<dbReference type="Proteomes" id="UP001300692">
    <property type="component" value="Unassembled WGS sequence"/>
</dbReference>
<reference evidence="9 10" key="1">
    <citation type="submission" date="2022-10" db="EMBL/GenBank/DDBJ databases">
        <title>Comparative genomics and taxonomic characterization of three novel marine species of genus Reichenbachiella exhibiting antioxidant and polysaccharide degradation activities.</title>
        <authorList>
            <person name="Muhammad N."/>
            <person name="Lee Y.-J."/>
            <person name="Ko J."/>
            <person name="Kim S.-G."/>
        </authorList>
    </citation>
    <scope>NUCLEOTIDE SEQUENCE [LARGE SCALE GENOMIC DNA]</scope>
    <source>
        <strain evidence="9 10">ABR2-5</strain>
    </source>
</reference>
<evidence type="ECO:0000259" key="8">
    <source>
        <dbReference type="SMART" id="SM01217"/>
    </source>
</evidence>
<feature type="signal peptide" evidence="7">
    <location>
        <begin position="1"/>
        <end position="21"/>
    </location>
</feature>
<keyword evidence="5 9" id="KW-0378">Hydrolase</keyword>
<dbReference type="InterPro" id="IPR036881">
    <property type="entry name" value="Glyco_hydro_3_C_sf"/>
</dbReference>
<dbReference type="PANTHER" id="PTHR30620">
    <property type="entry name" value="PERIPLASMIC BETA-GLUCOSIDASE-RELATED"/>
    <property type="match status" value="1"/>
</dbReference>
<dbReference type="InterPro" id="IPR001764">
    <property type="entry name" value="Glyco_hydro_3_N"/>
</dbReference>
<name>A0ABT3CZP4_9BACT</name>
<feature type="chain" id="PRO_5045799653" description="beta-glucosidase" evidence="7">
    <location>
        <begin position="22"/>
        <end position="759"/>
    </location>
</feature>
<comment type="similarity">
    <text evidence="2">Belongs to the glycosyl hydrolase 3 family.</text>
</comment>
<keyword evidence="6" id="KW-0326">Glycosidase</keyword>
<comment type="caution">
    <text evidence="9">The sequence shown here is derived from an EMBL/GenBank/DDBJ whole genome shotgun (WGS) entry which is preliminary data.</text>
</comment>
<evidence type="ECO:0000256" key="2">
    <source>
        <dbReference type="ARBA" id="ARBA00005336"/>
    </source>
</evidence>
<dbReference type="SUPFAM" id="SSF51445">
    <property type="entry name" value="(Trans)glycosidases"/>
    <property type="match status" value="1"/>
</dbReference>
<evidence type="ECO:0000313" key="10">
    <source>
        <dbReference type="Proteomes" id="UP001300692"/>
    </source>
</evidence>
<dbReference type="RefSeq" id="WP_264140035.1">
    <property type="nucleotide sequence ID" value="NZ_JAOYOD010000001.1"/>
</dbReference>
<feature type="domain" description="Fibronectin type III-like" evidence="8">
    <location>
        <begin position="684"/>
        <end position="753"/>
    </location>
</feature>
<dbReference type="InterPro" id="IPR026891">
    <property type="entry name" value="Fn3-like"/>
</dbReference>
<evidence type="ECO:0000256" key="1">
    <source>
        <dbReference type="ARBA" id="ARBA00000448"/>
    </source>
</evidence>
<dbReference type="InterPro" id="IPR036962">
    <property type="entry name" value="Glyco_hydro_3_N_sf"/>
</dbReference>
<dbReference type="SUPFAM" id="SSF52279">
    <property type="entry name" value="Beta-D-glucan exohydrolase, C-terminal domain"/>
    <property type="match status" value="1"/>
</dbReference>
<evidence type="ECO:0000256" key="4">
    <source>
        <dbReference type="ARBA" id="ARBA00022729"/>
    </source>
</evidence>
<organism evidence="9 10">
    <name type="scientific">Reichenbachiella ulvae</name>
    <dbReference type="NCBI Taxonomy" id="2980104"/>
    <lineage>
        <taxon>Bacteria</taxon>
        <taxon>Pseudomonadati</taxon>
        <taxon>Bacteroidota</taxon>
        <taxon>Cytophagia</taxon>
        <taxon>Cytophagales</taxon>
        <taxon>Reichenbachiellaceae</taxon>
        <taxon>Reichenbachiella</taxon>
    </lineage>
</organism>
<dbReference type="Pfam" id="PF01915">
    <property type="entry name" value="Glyco_hydro_3_C"/>
    <property type="match status" value="1"/>
</dbReference>
<evidence type="ECO:0000313" key="9">
    <source>
        <dbReference type="EMBL" id="MCV9389117.1"/>
    </source>
</evidence>
<keyword evidence="4 7" id="KW-0732">Signal</keyword>
<protein>
    <recommendedName>
        <fullName evidence="3">beta-glucosidase</fullName>
        <ecNumber evidence="3">3.2.1.21</ecNumber>
    </recommendedName>
</protein>
<evidence type="ECO:0000256" key="3">
    <source>
        <dbReference type="ARBA" id="ARBA00012744"/>
    </source>
</evidence>
<dbReference type="Gene3D" id="3.20.20.300">
    <property type="entry name" value="Glycoside hydrolase, family 3, N-terminal domain"/>
    <property type="match status" value="1"/>
</dbReference>
<dbReference type="GO" id="GO:0016787">
    <property type="term" value="F:hydrolase activity"/>
    <property type="evidence" value="ECO:0007669"/>
    <property type="project" value="UniProtKB-KW"/>
</dbReference>
<dbReference type="PRINTS" id="PR00133">
    <property type="entry name" value="GLHYDRLASE3"/>
</dbReference>